<keyword evidence="2" id="KW-1133">Transmembrane helix</keyword>
<dbReference type="Proteomes" id="UP001209878">
    <property type="component" value="Unassembled WGS sequence"/>
</dbReference>
<name>A0AAD9J504_RIDPI</name>
<keyword evidence="4" id="KW-1185">Reference proteome</keyword>
<evidence type="ECO:0000313" key="4">
    <source>
        <dbReference type="Proteomes" id="UP001209878"/>
    </source>
</evidence>
<comment type="caution">
    <text evidence="3">The sequence shown here is derived from an EMBL/GenBank/DDBJ whole genome shotgun (WGS) entry which is preliminary data.</text>
</comment>
<reference evidence="3" key="1">
    <citation type="journal article" date="2023" name="Mol. Biol. Evol.">
        <title>Third-Generation Sequencing Reveals the Adaptive Role of the Epigenome in Three Deep-Sea Polychaetes.</title>
        <authorList>
            <person name="Perez M."/>
            <person name="Aroh O."/>
            <person name="Sun Y."/>
            <person name="Lan Y."/>
            <person name="Juniper S.K."/>
            <person name="Young C.R."/>
            <person name="Angers B."/>
            <person name="Qian P.Y."/>
        </authorList>
    </citation>
    <scope>NUCLEOTIDE SEQUENCE</scope>
    <source>
        <strain evidence="3">R07B-5</strain>
    </source>
</reference>
<gene>
    <name evidence="3" type="ORF">NP493_3803g00004</name>
</gene>
<dbReference type="AlphaFoldDB" id="A0AAD9J504"/>
<dbReference type="EMBL" id="JAODUO010003793">
    <property type="protein sequence ID" value="KAK2145965.1"/>
    <property type="molecule type" value="Genomic_DNA"/>
</dbReference>
<feature type="transmembrane region" description="Helical" evidence="2">
    <location>
        <begin position="20"/>
        <end position="45"/>
    </location>
</feature>
<accession>A0AAD9J504</accession>
<organism evidence="3 4">
    <name type="scientific">Ridgeia piscesae</name>
    <name type="common">Tubeworm</name>
    <dbReference type="NCBI Taxonomy" id="27915"/>
    <lineage>
        <taxon>Eukaryota</taxon>
        <taxon>Metazoa</taxon>
        <taxon>Spiralia</taxon>
        <taxon>Lophotrochozoa</taxon>
        <taxon>Annelida</taxon>
        <taxon>Polychaeta</taxon>
        <taxon>Sedentaria</taxon>
        <taxon>Canalipalpata</taxon>
        <taxon>Sabellida</taxon>
        <taxon>Siboglinidae</taxon>
        <taxon>Ridgeia</taxon>
    </lineage>
</organism>
<sequence>MAEDNLSEKASECSSSPNFWSIIVVDTTLTLLGGSILLLGTLWLLNRQSKQREQRDKLLAIVRANYWNNEEEILSALCILQTMSRTAMFRGVTEYDVFAYKYRIECDLSPPPVQQGSSSGPTLSYDVSTSNAIVDAVKKLDRLFESLALQLSFHGRCPSVFINTVGATISHLAQHSARVWGTNKAQVIRDLLQYYSGTDAAKKFESLLVSDDNLEVLVLTHLPYAKQLRLHDGHFILDYNQVTVDFDSDLRSKICYIDIVLANTKDGTEPKEGCLVDAYNKAREICIKNKLVYEKYLPEAIPTPGDSKDSNAKSSPEVEAGKSENKQRASDCVRYLCHLLRVMFFAANLKELESEDQFHEFVTKLYEAVHVNGGGAAREMAESSRRNIIRLVRALSSKQMTSDAYEMTRRRLEAIEKELLDLLTCIVTSNQGKTRHSRVMALRKADSSVSLRSALSQSSIYTLATSASAFALNRPSVFDCRRFGDLERLQQQSVDRSSIVSGSSVYFSPQSMASGIDGSRPVLSALVSGRRIQSSVSLDEFCETAV</sequence>
<evidence type="ECO:0000256" key="2">
    <source>
        <dbReference type="SAM" id="Phobius"/>
    </source>
</evidence>
<keyword evidence="2" id="KW-0812">Transmembrane</keyword>
<keyword evidence="2" id="KW-0472">Membrane</keyword>
<evidence type="ECO:0000256" key="1">
    <source>
        <dbReference type="SAM" id="MobiDB-lite"/>
    </source>
</evidence>
<feature type="region of interest" description="Disordered" evidence="1">
    <location>
        <begin position="303"/>
        <end position="324"/>
    </location>
</feature>
<proteinExistence type="predicted"/>
<protein>
    <submittedName>
        <fullName evidence="3">Uncharacterized protein</fullName>
    </submittedName>
</protein>
<evidence type="ECO:0000313" key="3">
    <source>
        <dbReference type="EMBL" id="KAK2145965.1"/>
    </source>
</evidence>